<dbReference type="EMBL" id="QOHO01000086">
    <property type="protein sequence ID" value="RFZ76457.1"/>
    <property type="molecule type" value="Genomic_DNA"/>
</dbReference>
<dbReference type="Proteomes" id="UP000260680">
    <property type="component" value="Unassembled WGS sequence"/>
</dbReference>
<organism evidence="1 2">
    <name type="scientific">Lacrimispora amygdalina</name>
    <dbReference type="NCBI Taxonomy" id="253257"/>
    <lineage>
        <taxon>Bacteria</taxon>
        <taxon>Bacillati</taxon>
        <taxon>Bacillota</taxon>
        <taxon>Clostridia</taxon>
        <taxon>Lachnospirales</taxon>
        <taxon>Lachnospiraceae</taxon>
        <taxon>Lacrimispora</taxon>
    </lineage>
</organism>
<name>A0A3E2N631_9FIRM</name>
<proteinExistence type="predicted"/>
<evidence type="ECO:0000313" key="1">
    <source>
        <dbReference type="EMBL" id="RFZ76457.1"/>
    </source>
</evidence>
<dbReference type="OrthoDB" id="2236929at2"/>
<comment type="caution">
    <text evidence="1">The sequence shown here is derived from an EMBL/GenBank/DDBJ whole genome shotgun (WGS) entry which is preliminary data.</text>
</comment>
<gene>
    <name evidence="1" type="ORF">DS742_23605</name>
</gene>
<accession>A0A3E2N631</accession>
<dbReference type="AlphaFoldDB" id="A0A3E2N631"/>
<protein>
    <submittedName>
        <fullName evidence="1">Conjugal transfer protein</fullName>
    </submittedName>
</protein>
<dbReference type="RefSeq" id="WP_117419411.1">
    <property type="nucleotide sequence ID" value="NZ_QOHO01000086.1"/>
</dbReference>
<evidence type="ECO:0000313" key="2">
    <source>
        <dbReference type="Proteomes" id="UP000260680"/>
    </source>
</evidence>
<reference evidence="1 2" key="1">
    <citation type="submission" date="2018-07" db="EMBL/GenBank/DDBJ databases">
        <title>New species, Clostridium PI-S10-A1B.</title>
        <authorList>
            <person name="Krishna G."/>
            <person name="Summeta K."/>
            <person name="Shikha S."/>
            <person name="Prabhu P.B."/>
            <person name="Suresh K."/>
        </authorList>
    </citation>
    <scope>NUCLEOTIDE SEQUENCE [LARGE SCALE GENOMIC DNA]</scope>
    <source>
        <strain evidence="1 2">PI-S10-A1B</strain>
    </source>
</reference>
<sequence>MGKELNQVKNKIQKLLFKKALIDEELEPLFMQEKELEDQEIIVICRKNNITIEDLMNKVNKDKENKKVKIEKEKASENYENEK</sequence>